<dbReference type="InterPro" id="IPR026444">
    <property type="entry name" value="Secre_tail"/>
</dbReference>
<dbReference type="Proteomes" id="UP000219452">
    <property type="component" value="Unassembled WGS sequence"/>
</dbReference>
<proteinExistence type="predicted"/>
<sequence>MYRLKTSKGVLLLLVSLVICTLLPLMTAAQSKDRTPFSFTLKTAARTSAGVFSKDSVLLRTLWSGVEYPAGTHQKTWDGLDDEGRLITEGNYDIRVLSNNVNYTWEGVIGNSSFGISKGNNMHRAFLRMQSMAVSGNTTYFGVGYAEGNPSQAKFTVDNPQSRIEFSPKGETAQATLFTATDGTTVYWAGYDGYGNGNSWFIYGTNTSDDKEKLFPKGLSFKTALGKTYASCLDIIREANGVITGLAVQKNGNYLFVSHKARHQIRVYNKTTGALVQTLFFNDAAGLAVDGQDQLWVINGLTVRKYAVATDGNLVETDVSLTGLERPMALAVSPDNRTVLVADGGGSQQLKAYNNVSGVSSWTLGQQGGYATDPTVNNDKFYFSDVSGIINDTFLAFQADGSFWVGDSGNYRAQHYSASRTFIDRIQYMQHAYSSEVDQNNPRRVFCQYLEFDVDYTKPLASSWTLVRNWRASIPETYFDQQNINHTFIINVFKSVTTLSNNRTYALLQQVKPKGWSVVELPQSGPLRFTGITLDNAEYYLAADGSLNQAISQPSGVGGNLKWQKKLLAGFNPQNNPLWSPPLLTARIPVISATDPVDFTGYGNMRPGLTTANGTIISFNKNKISADKSNGFGFHLGGIKPGTSGWAWKTAYATAEEYTGNFPPDGAYDVGNSVEYGGGDVTVSGRHIFWSYHGEFWKNSQTNKWNHVYENGLFVGQFGVLGTETGGQPAFPGMGGNVLYGTAVAGQDGSIYIWHAEEAGHSGLHRWKVTGLETIQQQSIPVSLTRTRTNGLLGTYAEGPDLNNANTRLIQLDKLVNVNWIENPVGAKLSGTSDFSVRWSGFVSPQFSEQYTFYVNATKGIRLWIDNKLVIDQVTTSSSTEYSGSISLAAHKQYMVRLESYGGNRAVFSWSSASQSKQIVPSEYLYPPIETDTTNGLDLLEGLPASSILQNDLYGWKRSPAQEDYTDMNAKYWTARTTVKKYDRFASPDLFMFFRQNSASYSITRNLGNNNNLRNSWRLQGVINQEGNFFSIDEGRNRNGGSYIEILDDEDKVISRINCQVTLVPTPIGRIYGNDKVIAQGDYNNVIAPIFNRAQPLDITMVDGTAFIKYGPFNAVSASVLDPAANWHRPKTLRIYFWGNGYNVNRVVDIEQMRFFANNSPSVVLLKADDEANTLTATTPSTRYRILVSENGGPYLPYTGVINAGNQTRPEGYWKFKLDAPGAEVVNSPAFTASADTKFSVYPNPTEGILYIKHPIVEGDCKLRVFSMDGKEVTSWIPATGTSDSAVDVSTFAKGTYVLQFQKNSTNVSTRFIR</sequence>
<evidence type="ECO:0000313" key="2">
    <source>
        <dbReference type="EMBL" id="SOD91616.1"/>
    </source>
</evidence>
<dbReference type="SUPFAM" id="SSF56988">
    <property type="entry name" value="Anthrax protective antigen"/>
    <property type="match status" value="1"/>
</dbReference>
<accession>A0A286G8U6</accession>
<protein>
    <submittedName>
        <fullName evidence="2">Por secretion system C-terminal sorting domain-containing protein</fullName>
    </submittedName>
</protein>
<name>A0A286G8U6_9BACT</name>
<dbReference type="SMART" id="SM00758">
    <property type="entry name" value="PA14"/>
    <property type="match status" value="1"/>
</dbReference>
<evidence type="ECO:0000313" key="3">
    <source>
        <dbReference type="Proteomes" id="UP000219452"/>
    </source>
</evidence>
<dbReference type="SUPFAM" id="SSF63825">
    <property type="entry name" value="YWTD domain"/>
    <property type="match status" value="1"/>
</dbReference>
<reference evidence="3" key="1">
    <citation type="submission" date="2017-09" db="EMBL/GenBank/DDBJ databases">
        <authorList>
            <person name="Varghese N."/>
            <person name="Submissions S."/>
        </authorList>
    </citation>
    <scope>NUCLEOTIDE SEQUENCE [LARGE SCALE GENOMIC DNA]</scope>
    <source>
        <strain evidence="3">DSM 29961</strain>
    </source>
</reference>
<dbReference type="PROSITE" id="PS51820">
    <property type="entry name" value="PA14"/>
    <property type="match status" value="1"/>
</dbReference>
<gene>
    <name evidence="2" type="ORF">SAMN06269250_3554</name>
</gene>
<dbReference type="EMBL" id="OCNH01000003">
    <property type="protein sequence ID" value="SOD91616.1"/>
    <property type="molecule type" value="Genomic_DNA"/>
</dbReference>
<dbReference type="Pfam" id="PF07691">
    <property type="entry name" value="PA14"/>
    <property type="match status" value="1"/>
</dbReference>
<dbReference type="OrthoDB" id="1440398at2"/>
<dbReference type="InterPro" id="IPR037524">
    <property type="entry name" value="PA14/GLEYA"/>
</dbReference>
<dbReference type="InterPro" id="IPR011042">
    <property type="entry name" value="6-blade_b-propeller_TolB-like"/>
</dbReference>
<evidence type="ECO:0000259" key="1">
    <source>
        <dbReference type="PROSITE" id="PS51820"/>
    </source>
</evidence>
<organism evidence="2 3">
    <name type="scientific">Spirosoma fluviale</name>
    <dbReference type="NCBI Taxonomy" id="1597977"/>
    <lineage>
        <taxon>Bacteria</taxon>
        <taxon>Pseudomonadati</taxon>
        <taxon>Bacteroidota</taxon>
        <taxon>Cytophagia</taxon>
        <taxon>Cytophagales</taxon>
        <taxon>Cytophagaceae</taxon>
        <taxon>Spirosoma</taxon>
    </lineage>
</organism>
<dbReference type="Gene3D" id="2.120.10.30">
    <property type="entry name" value="TolB, C-terminal domain"/>
    <property type="match status" value="1"/>
</dbReference>
<dbReference type="InterPro" id="IPR011658">
    <property type="entry name" value="PA14_dom"/>
</dbReference>
<dbReference type="NCBIfam" id="TIGR04183">
    <property type="entry name" value="Por_Secre_tail"/>
    <property type="match status" value="1"/>
</dbReference>
<dbReference type="RefSeq" id="WP_097127135.1">
    <property type="nucleotide sequence ID" value="NZ_OCNH01000003.1"/>
</dbReference>
<feature type="domain" description="PA14" evidence="1">
    <location>
        <begin position="787"/>
        <end position="933"/>
    </location>
</feature>
<dbReference type="Gene3D" id="2.60.40.4070">
    <property type="match status" value="1"/>
</dbReference>
<keyword evidence="3" id="KW-1185">Reference proteome</keyword>
<dbReference type="Pfam" id="PF18962">
    <property type="entry name" value="Por_Secre_tail"/>
    <property type="match status" value="1"/>
</dbReference>
<dbReference type="Gene3D" id="3.90.182.10">
    <property type="entry name" value="Toxin - Anthrax Protective Antigen,domain 1"/>
    <property type="match status" value="1"/>
</dbReference>